<gene>
    <name evidence="4" type="ORF">EDB95_0193</name>
</gene>
<keyword evidence="2" id="KW-0732">Signal</keyword>
<evidence type="ECO:0000313" key="4">
    <source>
        <dbReference type="EMBL" id="TDW99184.1"/>
    </source>
</evidence>
<dbReference type="InterPro" id="IPR045619">
    <property type="entry name" value="DUF6443"/>
</dbReference>
<proteinExistence type="predicted"/>
<feature type="domain" description="DUF6443" evidence="3">
    <location>
        <begin position="895"/>
        <end position="1031"/>
    </location>
</feature>
<organism evidence="4 5">
    <name type="scientific">Dinghuibacter silviterrae</name>
    <dbReference type="NCBI Taxonomy" id="1539049"/>
    <lineage>
        <taxon>Bacteria</taxon>
        <taxon>Pseudomonadati</taxon>
        <taxon>Bacteroidota</taxon>
        <taxon>Chitinophagia</taxon>
        <taxon>Chitinophagales</taxon>
        <taxon>Chitinophagaceae</taxon>
        <taxon>Dinghuibacter</taxon>
    </lineage>
</organism>
<dbReference type="InterPro" id="IPR022385">
    <property type="entry name" value="Rhs_assc_core"/>
</dbReference>
<dbReference type="Gene3D" id="2.60.40.2700">
    <property type="match status" value="4"/>
</dbReference>
<dbReference type="Pfam" id="PF20041">
    <property type="entry name" value="DUF6443"/>
    <property type="match status" value="1"/>
</dbReference>
<protein>
    <recommendedName>
        <fullName evidence="3">DUF6443 domain-containing protein</fullName>
    </recommendedName>
</protein>
<feature type="region of interest" description="Disordered" evidence="1">
    <location>
        <begin position="2197"/>
        <end position="2219"/>
    </location>
</feature>
<evidence type="ECO:0000256" key="1">
    <source>
        <dbReference type="SAM" id="MobiDB-lite"/>
    </source>
</evidence>
<name>A0A4R8DP39_9BACT</name>
<feature type="signal peptide" evidence="2">
    <location>
        <begin position="1"/>
        <end position="23"/>
    </location>
</feature>
<comment type="caution">
    <text evidence="4">The sequence shown here is derived from an EMBL/GenBank/DDBJ whole genome shotgun (WGS) entry which is preliminary data.</text>
</comment>
<sequence length="2247" mass="239519">MPTKLTLVLFVACAVLFSSRLQAGTRPLHSGPITGQNPVTQGDTWTYTLTSGSATSWTCSCGTIQSYTTTSCTVYFNQTSCSSSTISALNGSTTLGSLVVSVNSAPALVPGSISNTTQSINYNTEPAQINASASTGGSCSSYTYQWYSSPDNTTYTAISGATGQNYQPPALTATTYYQRQTICFFAGYTSNYATVTVYPPLVSGTINPSGQTVNYNSAPATLTISPSGGSGSYAYQWYSSPDGNTWTAVSGATGASYSSGTLTATTYYNVVTVSNGDTVTSAAVSVNVLPPLVAGSASPSTQSINFDSAAASLKATGVSGGNGSYSYQWYRSTDTTGTWTAISGATSSSFAPGNLTSTMYYHYQVTSNTVVGIGNYAAVNVYPSLVPGTVSPASQSINYNTVPGTLSSTAPTGGNGFYTYQWLDSSALTAGAWTPISGASSSSYTAGALVDTTYFKLVTGSNGVSDTSVKFVINVYSLLVMGTISPISQDIGYNLGCTFTMQAAKGGNGSYTYQWYTSTDSINWTLVGNILHNGTSIVSLLDLTAKTWAKAVVTSNGVSDTSAPVVVTVDPPIVGGIVSPVHQLVFTNTPVTITSTAPSGGTGVFSYQWDSSYVRAGRTLWVGMSADTGLIGHPGPFAAAGTHYYEIIYYSNGASLVSATDTVVVYLQLVSGSVTPSTQVINYNTVPGTLTATAATGGNGTYTYQWRDSSASTGGAWVPVSGATGLTFAPGALTATTYYDLASTSVGATVYSPTVAIIVFPQLLPGTITSAGGTTMGYGIDPGDLMGTAASGGNGTYTYQWKDSSASTSGVWVSLSGATGLSLDPGPLYDSTYFTLLVTSNGVTVKSKVLALLPAPASNGPGTDTLVAGTAAFLAMPAYSATLTGDSLNYIITRTITKSGVTDTVTADGLTSPYDVHQSTEYFDGLGRSIQVVNRQGNPAQADLVSTTFYDPFGRVSQQYLPYTDGLSTGTFRTNADSVQPSFYNNFYNHTENYFYSNDTYEASPLDRPTKVTPPGNSWTGSNRGNSTAYLTNTAADSVRIWEVTYGETDYPTTTAIYAAGTLMVTQTIDENGHAVREYKDMDGHVVLKKVQEAASPSMAHDGWLCTYYAYDDFDNLRCVIPPKAVATLSSNGWNPTPVQNLCFQYAYDGRKRLILKKVPDAAPVYMVYNLKDLPVLTQDGNLRGQNQWETTKYDTLDRAVQTGIYSAPSTYTLDQMQANENGDQNYPESFTLNTQTYYDSYTVSGLPAFTSLDVSKLTSYTNAYPDPVVQSSMTTGLVTTTMVRVLEAPTTTWLTTVNYYDEKGRIIQAIAGNVSGSLDTATTMYDFTGRMLSAYERHNNAFSMLNPRMTVLSASVYDHMGRVLKTTKQLNDNGVTRTIDSLTYDAIGQLVTKTLGNNMESLNYTYNIRGWLTGMNKGYIKGSSSHYFGMELNYDYGFGTPQYNGNIAGIKWKSIGNSTPSAYGYLYDNINRLVGAPYQESNDGGNTYAANPKVDFSVPQISYDANGNILTMNQNGLMVTSSGAIDQLSYAYNLGSNQLQSVTDAAPVDSTYHLGDFQDGNTIGADYSYDSNGNLRFDKNKKIDSIRYNYLNLPEYIHITGKGNINYVFDAGGVKQFKIVTDSTRGGAQDTTIYIGAFVYHSDTLQFLSHEEGRIRYVNKINQVSGTLFSGLVYDYFLKDHLGDTRMVLTEEQDTTIYAATMETARASIEDALFNNVNTTQYPTPSGFEPTSGGDTSNHYVSRVNGSTGQNRVGPAIVLKVMAQDTIGATVYGWYQGATQPPPSGETPLANDLLSSLTSDVVAQGGERLIAAASPVSAALVPALASFFNTDQAPDYNAAQPKAFLNWVLFDDQMNFVSGGVVQVPSITGTMSKQALQASIPVVSKNGYIYIYVSNESAQDVFFDNLNVQYRRGPVTEEEHYYPFGLTMSGISDHSLNFGDPQNKYLFVKQLLDDDLGLNWYQFKYRNQDPQIGRFLQIDPLASKYEYNSTYDYAEDRATSGIDLEGLEFLPAPSLTTITNATAVASLTNSSITDDKFKQIAAGDAQGMAEGSAAGTPLAATIMTGGFFGPEAATLTGLTFLTGVPLSPAPQAFAESVAPDALAVSRPVMENLASSATSGEAATSTEGVNLTVYGKTNWTGDQNAAAEAKAKSLTDDPTTVVTKTPVERPSNLRREFIKAGGEVSKGEDVDHVKDLQLGGDNSKSNLKGLDKSVNRSFGPQIQNQIKSVQDGTKVNKVTFIPAFKSS</sequence>
<dbReference type="RefSeq" id="WP_211352030.1">
    <property type="nucleotide sequence ID" value="NZ_SODV01000001.1"/>
</dbReference>
<reference evidence="4 5" key="1">
    <citation type="submission" date="2019-03" db="EMBL/GenBank/DDBJ databases">
        <title>Genomic Encyclopedia of Type Strains, Phase IV (KMG-IV): sequencing the most valuable type-strain genomes for metagenomic binning, comparative biology and taxonomic classification.</title>
        <authorList>
            <person name="Goeker M."/>
        </authorList>
    </citation>
    <scope>NUCLEOTIDE SEQUENCE [LARGE SCALE GENOMIC DNA]</scope>
    <source>
        <strain evidence="4 5">DSM 100059</strain>
    </source>
</reference>
<dbReference type="EMBL" id="SODV01000001">
    <property type="protein sequence ID" value="TDW99184.1"/>
    <property type="molecule type" value="Genomic_DNA"/>
</dbReference>
<feature type="chain" id="PRO_5020228472" description="DUF6443 domain-containing protein" evidence="2">
    <location>
        <begin position="24"/>
        <end position="2247"/>
    </location>
</feature>
<dbReference type="NCBIfam" id="TIGR03696">
    <property type="entry name" value="Rhs_assc_core"/>
    <property type="match status" value="1"/>
</dbReference>
<keyword evidence="5" id="KW-1185">Reference proteome</keyword>
<evidence type="ECO:0000313" key="5">
    <source>
        <dbReference type="Proteomes" id="UP000294498"/>
    </source>
</evidence>
<dbReference type="Proteomes" id="UP000294498">
    <property type="component" value="Unassembled WGS sequence"/>
</dbReference>
<evidence type="ECO:0000256" key="2">
    <source>
        <dbReference type="SAM" id="SignalP"/>
    </source>
</evidence>
<dbReference type="Gene3D" id="2.180.10.10">
    <property type="entry name" value="RHS repeat-associated core"/>
    <property type="match status" value="2"/>
</dbReference>
<evidence type="ECO:0000259" key="3">
    <source>
        <dbReference type="Pfam" id="PF20041"/>
    </source>
</evidence>
<accession>A0A4R8DP39</accession>